<evidence type="ECO:0000313" key="2">
    <source>
        <dbReference type="EMBL" id="CAI9583594.1"/>
    </source>
</evidence>
<dbReference type="PANTHER" id="PTHR11412">
    <property type="entry name" value="MACROGLOBULIN / COMPLEMENT"/>
    <property type="match status" value="1"/>
</dbReference>
<organism evidence="2 3">
    <name type="scientific">Staurois parvus</name>
    <dbReference type="NCBI Taxonomy" id="386267"/>
    <lineage>
        <taxon>Eukaryota</taxon>
        <taxon>Metazoa</taxon>
        <taxon>Chordata</taxon>
        <taxon>Craniata</taxon>
        <taxon>Vertebrata</taxon>
        <taxon>Euteleostomi</taxon>
        <taxon>Amphibia</taxon>
        <taxon>Batrachia</taxon>
        <taxon>Anura</taxon>
        <taxon>Neobatrachia</taxon>
        <taxon>Ranoidea</taxon>
        <taxon>Ranidae</taxon>
        <taxon>Staurois</taxon>
    </lineage>
</organism>
<dbReference type="Pfam" id="PF17791">
    <property type="entry name" value="MG3"/>
    <property type="match status" value="1"/>
</dbReference>
<feature type="domain" description="Macroglobulin" evidence="1">
    <location>
        <begin position="63"/>
        <end position="97"/>
    </location>
</feature>
<dbReference type="InterPro" id="IPR050473">
    <property type="entry name" value="A2M/Complement_sys"/>
</dbReference>
<reference evidence="2" key="1">
    <citation type="submission" date="2023-05" db="EMBL/GenBank/DDBJ databases">
        <authorList>
            <person name="Stuckert A."/>
        </authorList>
    </citation>
    <scope>NUCLEOTIDE SEQUENCE</scope>
</reference>
<proteinExistence type="predicted"/>
<sequence length="97" mass="11046">MSTIDIHIMDPRGNLLEQWMEEEAELGVVSKSFQLSDNPPLGDWSIKVKLQHQPYYQTFTVTQYVLPKFEVLLSTPSYQSIKTGSLEGTVTAKYTYG</sequence>
<evidence type="ECO:0000313" key="3">
    <source>
        <dbReference type="Proteomes" id="UP001162483"/>
    </source>
</evidence>
<dbReference type="Gene3D" id="2.60.40.1940">
    <property type="match status" value="1"/>
</dbReference>
<keyword evidence="3" id="KW-1185">Reference proteome</keyword>
<evidence type="ECO:0000259" key="1">
    <source>
        <dbReference type="Pfam" id="PF17791"/>
    </source>
</evidence>
<comment type="caution">
    <text evidence="2">The sequence shown here is derived from an EMBL/GenBank/DDBJ whole genome shotgun (WGS) entry which is preliminary data.</text>
</comment>
<feature type="non-terminal residue" evidence="2">
    <location>
        <position position="97"/>
    </location>
</feature>
<name>A0ABN9EH97_9NEOB</name>
<gene>
    <name evidence="2" type="ORF">SPARVUS_LOCUS9840527</name>
</gene>
<dbReference type="PANTHER" id="PTHR11412:SF177">
    <property type="entry name" value="CD109 ANTIGEN"/>
    <property type="match status" value="1"/>
</dbReference>
<dbReference type="Gene3D" id="2.60.40.1930">
    <property type="match status" value="1"/>
</dbReference>
<dbReference type="Proteomes" id="UP001162483">
    <property type="component" value="Unassembled WGS sequence"/>
</dbReference>
<protein>
    <recommendedName>
        <fullName evidence="1">Macroglobulin domain-containing protein</fullName>
    </recommendedName>
</protein>
<dbReference type="InterPro" id="IPR041555">
    <property type="entry name" value="MG3"/>
</dbReference>
<dbReference type="EMBL" id="CATNWA010015460">
    <property type="protein sequence ID" value="CAI9583594.1"/>
    <property type="molecule type" value="Genomic_DNA"/>
</dbReference>
<accession>A0ABN9EH97</accession>